<evidence type="ECO:0000313" key="2">
    <source>
        <dbReference type="Proteomes" id="UP001148018"/>
    </source>
</evidence>
<reference evidence="1" key="1">
    <citation type="submission" date="2022-07" db="EMBL/GenBank/DDBJ databases">
        <title>Chromosome-level genome of Muraenolepis orangiensis.</title>
        <authorList>
            <person name="Kim J."/>
        </authorList>
    </citation>
    <scope>NUCLEOTIDE SEQUENCE</scope>
    <source>
        <strain evidence="1">KU_S4_2022</strain>
        <tissue evidence="1">Muscle</tissue>
    </source>
</reference>
<dbReference type="AlphaFoldDB" id="A0A9Q0DS22"/>
<keyword evidence="2" id="KW-1185">Reference proteome</keyword>
<gene>
    <name evidence="1" type="ORF">NHX12_006720</name>
</gene>
<name>A0A9Q0DS22_9TELE</name>
<proteinExistence type="predicted"/>
<dbReference type="EMBL" id="JANIIK010000113">
    <property type="protein sequence ID" value="KAJ3591587.1"/>
    <property type="molecule type" value="Genomic_DNA"/>
</dbReference>
<dbReference type="Proteomes" id="UP001148018">
    <property type="component" value="Unassembled WGS sequence"/>
</dbReference>
<protein>
    <submittedName>
        <fullName evidence="1">Uncharacterized protein</fullName>
    </submittedName>
</protein>
<sequence length="186" mass="20500">MPVKSGRNLTYLTDRNSTSTSLLTPQCAAWEDSALWSDQSVPAIILPKAAARSFIPHLYPSALSLIFIPQLYPSPLSLNFIPHLYPLTLSLSFIPHLYPSFYPSPLSLTFIPHFIPHLYPSSLSLIFIPQLYPSSLSLLFDGQTILPASASERLSVRHADVANKKSVDSSSDLLLPSYVSCGQRAE</sequence>
<evidence type="ECO:0000313" key="1">
    <source>
        <dbReference type="EMBL" id="KAJ3591587.1"/>
    </source>
</evidence>
<comment type="caution">
    <text evidence="1">The sequence shown here is derived from an EMBL/GenBank/DDBJ whole genome shotgun (WGS) entry which is preliminary data.</text>
</comment>
<organism evidence="1 2">
    <name type="scientific">Muraenolepis orangiensis</name>
    <name type="common">Patagonian moray cod</name>
    <dbReference type="NCBI Taxonomy" id="630683"/>
    <lineage>
        <taxon>Eukaryota</taxon>
        <taxon>Metazoa</taxon>
        <taxon>Chordata</taxon>
        <taxon>Craniata</taxon>
        <taxon>Vertebrata</taxon>
        <taxon>Euteleostomi</taxon>
        <taxon>Actinopterygii</taxon>
        <taxon>Neopterygii</taxon>
        <taxon>Teleostei</taxon>
        <taxon>Neoteleostei</taxon>
        <taxon>Acanthomorphata</taxon>
        <taxon>Zeiogadaria</taxon>
        <taxon>Gadariae</taxon>
        <taxon>Gadiformes</taxon>
        <taxon>Muraenolepidoidei</taxon>
        <taxon>Muraenolepididae</taxon>
        <taxon>Muraenolepis</taxon>
    </lineage>
</organism>
<accession>A0A9Q0DS22</accession>